<evidence type="ECO:0000313" key="4">
    <source>
        <dbReference type="Proteomes" id="UP001500604"/>
    </source>
</evidence>
<dbReference type="CDD" id="cd00291">
    <property type="entry name" value="SirA_YedF_YeeD"/>
    <property type="match status" value="1"/>
</dbReference>
<comment type="caution">
    <text evidence="3">The sequence shown here is derived from an EMBL/GenBank/DDBJ whole genome shotgun (WGS) entry which is preliminary data.</text>
</comment>
<evidence type="ECO:0000256" key="1">
    <source>
        <dbReference type="ARBA" id="ARBA00008984"/>
    </source>
</evidence>
<dbReference type="Proteomes" id="UP001500604">
    <property type="component" value="Unassembled WGS sequence"/>
</dbReference>
<gene>
    <name evidence="3" type="ORF">GCM10023116_14120</name>
</gene>
<dbReference type="RefSeq" id="WP_345194903.1">
    <property type="nucleotide sequence ID" value="NZ_BAABFL010000121.1"/>
</dbReference>
<protein>
    <submittedName>
        <fullName evidence="3">Sulfurtransferase TusA family protein</fullName>
    </submittedName>
</protein>
<dbReference type="PANTHER" id="PTHR33279">
    <property type="entry name" value="SULFUR CARRIER PROTEIN YEDF-RELATED"/>
    <property type="match status" value="1"/>
</dbReference>
<keyword evidence="4" id="KW-1185">Reference proteome</keyword>
<sequence>MSDIDVELDVRGLACPMPLLKAKQALNRMAAGQVLRVLATDPGSVRDFRSYAELAGHSLLESDECEGVFVHTLKKHG</sequence>
<dbReference type="SUPFAM" id="SSF64307">
    <property type="entry name" value="SirA-like"/>
    <property type="match status" value="1"/>
</dbReference>
<dbReference type="PANTHER" id="PTHR33279:SF2">
    <property type="entry name" value="SULFUR CARRIER PROTEIN TUSA"/>
    <property type="match status" value="1"/>
</dbReference>
<accession>A0ABP8UYY2</accession>
<dbReference type="InterPro" id="IPR036868">
    <property type="entry name" value="TusA-like_sf"/>
</dbReference>
<dbReference type="Pfam" id="PF01206">
    <property type="entry name" value="TusA"/>
    <property type="match status" value="1"/>
</dbReference>
<organism evidence="3 4">
    <name type="scientific">Kistimonas scapharcae</name>
    <dbReference type="NCBI Taxonomy" id="1036133"/>
    <lineage>
        <taxon>Bacteria</taxon>
        <taxon>Pseudomonadati</taxon>
        <taxon>Pseudomonadota</taxon>
        <taxon>Gammaproteobacteria</taxon>
        <taxon>Oceanospirillales</taxon>
        <taxon>Endozoicomonadaceae</taxon>
        <taxon>Kistimonas</taxon>
    </lineage>
</organism>
<comment type="similarity">
    <text evidence="1">Belongs to the sulfur carrier protein TusA family.</text>
</comment>
<evidence type="ECO:0000259" key="2">
    <source>
        <dbReference type="PROSITE" id="PS01148"/>
    </source>
</evidence>
<evidence type="ECO:0000313" key="3">
    <source>
        <dbReference type="EMBL" id="GAA4649138.1"/>
    </source>
</evidence>
<dbReference type="Gene3D" id="3.30.110.40">
    <property type="entry name" value="TusA-like domain"/>
    <property type="match status" value="1"/>
</dbReference>
<dbReference type="InterPro" id="IPR001455">
    <property type="entry name" value="TusA-like"/>
</dbReference>
<reference evidence="4" key="1">
    <citation type="journal article" date="2019" name="Int. J. Syst. Evol. Microbiol.">
        <title>The Global Catalogue of Microorganisms (GCM) 10K type strain sequencing project: providing services to taxonomists for standard genome sequencing and annotation.</title>
        <authorList>
            <consortium name="The Broad Institute Genomics Platform"/>
            <consortium name="The Broad Institute Genome Sequencing Center for Infectious Disease"/>
            <person name="Wu L."/>
            <person name="Ma J."/>
        </authorList>
    </citation>
    <scope>NUCLEOTIDE SEQUENCE [LARGE SCALE GENOMIC DNA]</scope>
    <source>
        <strain evidence="4">JCM 17805</strain>
    </source>
</reference>
<dbReference type="EMBL" id="BAABFL010000121">
    <property type="protein sequence ID" value="GAA4649138.1"/>
    <property type="molecule type" value="Genomic_DNA"/>
</dbReference>
<proteinExistence type="inferred from homology"/>
<name>A0ABP8UYY2_9GAMM</name>
<feature type="domain" description="UPF0033" evidence="2">
    <location>
        <begin position="8"/>
        <end position="32"/>
    </location>
</feature>
<dbReference type="PROSITE" id="PS01148">
    <property type="entry name" value="UPF0033"/>
    <property type="match status" value="1"/>
</dbReference>